<gene>
    <name evidence="3" type="ORF">PDIGIT_LOCUS14308</name>
</gene>
<organism evidence="3 4">
    <name type="scientific">Periconia digitata</name>
    <dbReference type="NCBI Taxonomy" id="1303443"/>
    <lineage>
        <taxon>Eukaryota</taxon>
        <taxon>Fungi</taxon>
        <taxon>Dikarya</taxon>
        <taxon>Ascomycota</taxon>
        <taxon>Pezizomycotina</taxon>
        <taxon>Dothideomycetes</taxon>
        <taxon>Pleosporomycetidae</taxon>
        <taxon>Pleosporales</taxon>
        <taxon>Massarineae</taxon>
        <taxon>Periconiaceae</taxon>
        <taxon>Periconia</taxon>
    </lineage>
</organism>
<evidence type="ECO:0000256" key="1">
    <source>
        <dbReference type="SAM" id="MobiDB-lite"/>
    </source>
</evidence>
<dbReference type="AlphaFoldDB" id="A0A9W4UUS5"/>
<feature type="compositionally biased region" description="Basic and acidic residues" evidence="1">
    <location>
        <begin position="877"/>
        <end position="894"/>
    </location>
</feature>
<feature type="region of interest" description="Disordered" evidence="1">
    <location>
        <begin position="152"/>
        <end position="285"/>
    </location>
</feature>
<feature type="compositionally biased region" description="Basic and acidic residues" evidence="1">
    <location>
        <begin position="618"/>
        <end position="694"/>
    </location>
</feature>
<feature type="compositionally biased region" description="Basic and acidic residues" evidence="1">
    <location>
        <begin position="470"/>
        <end position="505"/>
    </location>
</feature>
<protein>
    <recommendedName>
        <fullName evidence="2">DUF8035 domain-containing protein</fullName>
    </recommendedName>
</protein>
<dbReference type="Pfam" id="PF26118">
    <property type="entry name" value="DUF8035"/>
    <property type="match status" value="1"/>
</dbReference>
<feature type="compositionally biased region" description="Basic and acidic residues" evidence="1">
    <location>
        <begin position="707"/>
        <end position="723"/>
    </location>
</feature>
<dbReference type="PANTHER" id="PTHR42081:SF1">
    <property type="entry name" value="ZINC FINGER PROTEIN DHHC DOMAIN CONTAINING PROTEIN"/>
    <property type="match status" value="1"/>
</dbReference>
<name>A0A9W4UUS5_9PLEO</name>
<keyword evidence="4" id="KW-1185">Reference proteome</keyword>
<feature type="compositionally biased region" description="Basic and acidic residues" evidence="1">
    <location>
        <begin position="823"/>
        <end position="833"/>
    </location>
</feature>
<feature type="compositionally biased region" description="Basic and acidic residues" evidence="1">
    <location>
        <begin position="436"/>
        <end position="445"/>
    </location>
</feature>
<feature type="compositionally biased region" description="Low complexity" evidence="1">
    <location>
        <begin position="599"/>
        <end position="613"/>
    </location>
</feature>
<dbReference type="PANTHER" id="PTHR42081">
    <property type="entry name" value="ZINC FINGER PROTEIN DHHC DOMAIN CONTAINING PROTEIN"/>
    <property type="match status" value="1"/>
</dbReference>
<feature type="compositionally biased region" description="Polar residues" evidence="1">
    <location>
        <begin position="152"/>
        <end position="162"/>
    </location>
</feature>
<feature type="region of interest" description="Disordered" evidence="1">
    <location>
        <begin position="962"/>
        <end position="1031"/>
    </location>
</feature>
<sequence>MSGALHCTSTTPAHAHNLIHHHIPLPSVRGAFFPSLLLAIVSPPSLVPAASPASPHLCIYLPLPYTGASTSICPSLCRFTPHPAPLCRRSKLRRRPASPYTVPILVLPATCTKTKSLRRYSYNCKQSNCTETPPPLPPRRNSAALSALVHLKTTSTQPSAMTSRYGRASSPRGRYSNPARSSTGTFDPYYDSTYYGRPSSPRTSGERLSGSSHYPQHTYAPSSSTSSRSPAYKYDTYTGRPRRSTLTEPEDRPIWPNIPPPALPTRPHVPHLHHDRPSSPLSRNWDSRGDTYITYPPSRREHKRIYSVDDNSHSAKLIAEKDIVEPRRRDLDDRGYSITSGGRSYHSHKPVRTSDVGDDGYSYTDPASMYRDTEPAWRRPRSGSVERGARPTSMIADRAPRSSNRELGPPPSTRGFDKINNSVNRSGSHHRGRSPSLERSRDVSKYDSYADPLPSRPASTLYHAPVVSQEPRRDPYRNDYARSDRDAENRRYAPPVEHVDTDVAKRGFGIASPSVAHASEAPYQPHWNTPEPPRTRPAEYGNQYYSSERAESRMPEPRVPREREGSSTYEERPRERDRDRDYNRREGGHAPAQSAIPPVVGAVAGAAATVGGALLKNRNKDRDTDRDYDRDRELEREREQRREWDERDRRDWAADDRRDEKRDRNIEDRRDRPSEDRRDRAPEDRRDRMPEERAPPPPAASYNSTQDGRKPRERRSDDDERERRTRKAPSSEGSGDERPRHYVEREAPKESEHRKDSAPALDPDEEYRRRIQLEAERSGRGRDAGDSDREKERQRRREERDKSRDQMDEYRSRAPPSNVAEAPRSRHDDRNSHVLDTNIVQEPDSMSLATQEQPSRSVQIVTPPKEPQPQPKGILRKPTEKFPEEPEPIREGVAPHKSQLKGKDIPVNARWTKIDRRLVNPEALEEAKERFEERLDFVIVLRVLTKQEIQKLADRTKEIRETREDDYDRRDRDRDYDRDHDRDHDRERRNRRHRDEDDRDRRRDYDDDDDIGRDRDRERDRERPRMLEDGR</sequence>
<dbReference type="EMBL" id="CAOQHR010000011">
    <property type="protein sequence ID" value="CAI6341117.1"/>
    <property type="molecule type" value="Genomic_DNA"/>
</dbReference>
<comment type="caution">
    <text evidence="3">The sequence shown here is derived from an EMBL/GenBank/DDBJ whole genome shotgun (WGS) entry which is preliminary data.</text>
</comment>
<feature type="compositionally biased region" description="Polar residues" evidence="1">
    <location>
        <begin position="847"/>
        <end position="860"/>
    </location>
</feature>
<feature type="compositionally biased region" description="Basic and acidic residues" evidence="1">
    <location>
        <begin position="735"/>
        <end position="757"/>
    </location>
</feature>
<reference evidence="3" key="1">
    <citation type="submission" date="2023-01" db="EMBL/GenBank/DDBJ databases">
        <authorList>
            <person name="Van Ghelder C."/>
            <person name="Rancurel C."/>
        </authorList>
    </citation>
    <scope>NUCLEOTIDE SEQUENCE</scope>
    <source>
        <strain evidence="3">CNCM I-4278</strain>
    </source>
</reference>
<accession>A0A9W4UUS5</accession>
<proteinExistence type="predicted"/>
<feature type="compositionally biased region" description="Basic and acidic residues" evidence="1">
    <location>
        <begin position="766"/>
        <end position="812"/>
    </location>
</feature>
<feature type="compositionally biased region" description="Basic and acidic residues" evidence="1">
    <location>
        <begin position="548"/>
        <end position="588"/>
    </location>
</feature>
<feature type="compositionally biased region" description="Basic and acidic residues" evidence="1">
    <location>
        <begin position="1012"/>
        <end position="1031"/>
    </location>
</feature>
<feature type="region of interest" description="Disordered" evidence="1">
    <location>
        <begin position="333"/>
        <end position="904"/>
    </location>
</feature>
<dbReference type="Proteomes" id="UP001152607">
    <property type="component" value="Unassembled WGS sequence"/>
</dbReference>
<feature type="compositionally biased region" description="Low complexity" evidence="1">
    <location>
        <begin position="218"/>
        <end position="232"/>
    </location>
</feature>
<evidence type="ECO:0000259" key="2">
    <source>
        <dbReference type="Pfam" id="PF26118"/>
    </source>
</evidence>
<dbReference type="OrthoDB" id="5418088at2759"/>
<feature type="domain" description="DUF8035" evidence="2">
    <location>
        <begin position="909"/>
        <end position="961"/>
    </location>
</feature>
<dbReference type="InterPro" id="IPR058348">
    <property type="entry name" value="DUF8035"/>
</dbReference>
<evidence type="ECO:0000313" key="4">
    <source>
        <dbReference type="Proteomes" id="UP001152607"/>
    </source>
</evidence>
<feature type="compositionally biased region" description="Basic and acidic residues" evidence="1">
    <location>
        <begin position="962"/>
        <end position="1005"/>
    </location>
</feature>
<evidence type="ECO:0000313" key="3">
    <source>
        <dbReference type="EMBL" id="CAI6341117.1"/>
    </source>
</evidence>